<dbReference type="Pfam" id="PF06744">
    <property type="entry name" value="IcmF_C"/>
    <property type="match status" value="1"/>
</dbReference>
<dbReference type="InterPro" id="IPR010623">
    <property type="entry name" value="IcmF_C"/>
</dbReference>
<organism evidence="5 6">
    <name type="scientific">Erwinia aeris</name>
    <dbReference type="NCBI Taxonomy" id="3239803"/>
    <lineage>
        <taxon>Bacteria</taxon>
        <taxon>Pseudomonadati</taxon>
        <taxon>Pseudomonadota</taxon>
        <taxon>Gammaproteobacteria</taxon>
        <taxon>Enterobacterales</taxon>
        <taxon>Erwiniaceae</taxon>
        <taxon>Erwinia</taxon>
    </lineage>
</organism>
<dbReference type="NCBIfam" id="TIGR03348">
    <property type="entry name" value="VI_IcmF"/>
    <property type="match status" value="1"/>
</dbReference>
<keyword evidence="1" id="KW-0812">Transmembrane</keyword>
<dbReference type="PANTHER" id="PTHR36153">
    <property type="entry name" value="INNER MEMBRANE PROTEIN-RELATED"/>
    <property type="match status" value="1"/>
</dbReference>
<reference evidence="5 6" key="1">
    <citation type="submission" date="2024-07" db="EMBL/GenBank/DDBJ databases">
        <authorList>
            <person name="Hebao G."/>
        </authorList>
    </citation>
    <scope>NUCLEOTIDE SEQUENCE [LARGE SCALE GENOMIC DNA]</scope>
    <source>
        <strain evidence="5 6">ACCC 02193</strain>
    </source>
</reference>
<proteinExistence type="predicted"/>
<accession>A0ABV4E738</accession>
<evidence type="ECO:0000259" key="3">
    <source>
        <dbReference type="Pfam" id="PF06761"/>
    </source>
</evidence>
<evidence type="ECO:0000259" key="4">
    <source>
        <dbReference type="Pfam" id="PF14331"/>
    </source>
</evidence>
<evidence type="ECO:0000256" key="1">
    <source>
        <dbReference type="SAM" id="Phobius"/>
    </source>
</evidence>
<evidence type="ECO:0000313" key="6">
    <source>
        <dbReference type="Proteomes" id="UP001565243"/>
    </source>
</evidence>
<dbReference type="InterPro" id="IPR053156">
    <property type="entry name" value="T6SS_TssM-like"/>
</dbReference>
<evidence type="ECO:0000259" key="2">
    <source>
        <dbReference type="Pfam" id="PF06744"/>
    </source>
</evidence>
<dbReference type="PANTHER" id="PTHR36153:SF1">
    <property type="entry name" value="TYPE VI SECRETION SYSTEM COMPONENT TSSM1"/>
    <property type="match status" value="1"/>
</dbReference>
<sequence length="1274" mass="143135">MFNLNRMFSLRVFKVVMVIAFFMLIIAAVWFLGPLLGFGDTRPLAGVEARVIYVVLALLCLIGLWFNVPSFLLLAATACVVVWTIGPYLLIGESYPLSGIATRASLIGAILLVTLLYGGWKLLLALKNNPKLLDAFFGSKEVKSDGDVSEVNAAIRDAAAYIRQLRKNGTWLKRFFSFGKMHGELPWYMTIGTQGAGKTTAILSSGQHFPLPEQLSRVCKESAPTRNCECWFANDALFIDTAGKYLDSSDEQPEWDGIIKAIKKYRPIEAINGVIVAIGVTDVMGKNKTELYDLAAKVRARLEAMRSRLGVRFPVYMLITKLDRLMGFAEYFRSLTEQEREQVWGVTFPWGEEVKTGIGDLRERVGAEFALLENRLEKAMTVRQQEEYSNTDRKRMYVLPQDFRMLLDSVTEVAQTIFFASRYDENQGYTSLRGIYFVSSHQPEDTVMVNNGTLMQKWRNYIANRQTVPLADPASLTGESEALVRDVAWGRHYFLKSLFSDIILKDGDLVRRNLRVESKYRFQNFFGHMLCIAACCWLLSGIYHSYHHNGGYLVAAGEKATRLEAEVKSYQQAADPGKLPLLLNLAHYLPEFNGLDVLHPDLPFRYGLYVGKRLTHDADGLYHYFLQRLLFPQIEQQAHEALQSAVYERDPATIYNALKRYLMLAGQGQFERAWLVSEIARQWDNAGKLQPYEERSLFIAHLEALFSRPDWRQYGQQPDKNLVAEAREILNRNTPVNRLYSRVIAQMQAEAPENLTLSKMTDEDAGQIFTLTDEALAEKGMPGLFTWEGYHHVFKKKLGDSVRALQAEDSWVMGNSEAQSALKALKVDRGSGIVDPTREALMTLYLKEYTRRWQAFLQSIRLKSEVAGQNNTGLSFDIYMLRTLVSTHSPLVNLARRAVRETTLAVDQQDNLLKNQRVSSSGLSNSRLVDAASKLNLALAAQEKKALRQGVDNYFVPLREFVGGGEKGMGAASGTKLHQIMGVLNDQYTLLVISDSAIKNGNLPSVSDAGQRLSAESAVWPDPFKYIIAPLLNGAYRRVNHQIVYSSNKTIASGPGEVCRNTLQGRYPFADNSEEVSLRDFERFFATGGVLDDYFQKKLADKVDTAARPWRYRGDINSQDSDALDVFEQAAAIRSAFFQNGGRTPGIDFSVSIPYLDPSVTQLNLNFDGSVMGYSHGPVTPKLFHWPGARAESVVNMSTKPRILGQENGLTFTGPWALMRWLDTVNDIGTSPGGQPVLLFNLHQRPVKIEVTGLTWNDELIVDLLKNFNCPGAF</sequence>
<feature type="transmembrane region" description="Helical" evidence="1">
    <location>
        <begin position="44"/>
        <end position="64"/>
    </location>
</feature>
<dbReference type="Pfam" id="PF14331">
    <property type="entry name" value="IcmF-related_N"/>
    <property type="match status" value="1"/>
</dbReference>
<feature type="domain" description="Type VI secretion system component TssM1 N-terminal" evidence="4">
    <location>
        <begin position="250"/>
        <end position="530"/>
    </location>
</feature>
<feature type="domain" description="IcmF-related" evidence="3">
    <location>
        <begin position="593"/>
        <end position="903"/>
    </location>
</feature>
<keyword evidence="6" id="KW-1185">Reference proteome</keyword>
<feature type="domain" description="Type VI secretion system IcmF C-terminal" evidence="2">
    <location>
        <begin position="1149"/>
        <end position="1252"/>
    </location>
</feature>
<comment type="caution">
    <text evidence="5">The sequence shown here is derived from an EMBL/GenBank/DDBJ whole genome shotgun (WGS) entry which is preliminary data.</text>
</comment>
<dbReference type="InterPro" id="IPR025743">
    <property type="entry name" value="TssM1_N"/>
</dbReference>
<feature type="transmembrane region" description="Helical" evidence="1">
    <location>
        <begin position="12"/>
        <end position="32"/>
    </location>
</feature>
<dbReference type="SUPFAM" id="SSF52540">
    <property type="entry name" value="P-loop containing nucleoside triphosphate hydrolases"/>
    <property type="match status" value="1"/>
</dbReference>
<dbReference type="InterPro" id="IPR009612">
    <property type="entry name" value="IcmF-rel"/>
</dbReference>
<name>A0ABV4E738_9GAMM</name>
<feature type="transmembrane region" description="Helical" evidence="1">
    <location>
        <begin position="71"/>
        <end position="91"/>
    </location>
</feature>
<dbReference type="InterPro" id="IPR027417">
    <property type="entry name" value="P-loop_NTPase"/>
</dbReference>
<keyword evidence="1" id="KW-0472">Membrane</keyword>
<dbReference type="EMBL" id="JBGFFX010000004">
    <property type="protein sequence ID" value="MEY8770704.1"/>
    <property type="molecule type" value="Genomic_DNA"/>
</dbReference>
<dbReference type="Proteomes" id="UP001565243">
    <property type="component" value="Unassembled WGS sequence"/>
</dbReference>
<evidence type="ECO:0000313" key="5">
    <source>
        <dbReference type="EMBL" id="MEY8770704.1"/>
    </source>
</evidence>
<dbReference type="Pfam" id="PF06761">
    <property type="entry name" value="IcmF-related"/>
    <property type="match status" value="1"/>
</dbReference>
<protein>
    <submittedName>
        <fullName evidence="5">Type VI secretion system membrane subunit TssM</fullName>
    </submittedName>
</protein>
<keyword evidence="1" id="KW-1133">Transmembrane helix</keyword>
<dbReference type="RefSeq" id="WP_369895413.1">
    <property type="nucleotide sequence ID" value="NZ_JBGFFX010000004.1"/>
</dbReference>
<feature type="transmembrane region" description="Helical" evidence="1">
    <location>
        <begin position="103"/>
        <end position="123"/>
    </location>
</feature>
<gene>
    <name evidence="5" type="primary">tssM</name>
    <name evidence="5" type="ORF">AB6T85_09725</name>
</gene>
<dbReference type="InterPro" id="IPR017731">
    <property type="entry name" value="TssM1-like"/>
</dbReference>